<dbReference type="HOGENOM" id="CLU_1042673_0_0_1"/>
<sequence length="258" mass="27380">MPFPNPNAKRSQPVDVDAPSKAKSTRKGASKNTNTHLSTSPKSSKLSGTSPNTLSPGSAHSSGSSHGGTTPPTGHGYHDLHKSSKKLSKAIRGASGGGGGHGGKQFKVKQRKIGDGPEAELSEEDDGSDPEVEEDADTDKPVQYDVNGSIERSAGTSVKEIDMVSLLAGAKLRPEPANISRGYEMITSPASKMIIPFDHNAVSTSTTGHEDDEGWENVQFDMDMDDVYENVLSESTTMSVHVHADKTKHAYADIVKRV</sequence>
<feature type="compositionally biased region" description="Polar residues" evidence="1">
    <location>
        <begin position="30"/>
        <end position="54"/>
    </location>
</feature>
<protein>
    <submittedName>
        <fullName evidence="2">Uncharacterized protein</fullName>
    </submittedName>
</protein>
<evidence type="ECO:0000313" key="2">
    <source>
        <dbReference type="EMBL" id="CCA73012.1"/>
    </source>
</evidence>
<name>G4TNW9_SERID</name>
<dbReference type="EMBL" id="CAFZ01000196">
    <property type="protein sequence ID" value="CCA73012.1"/>
    <property type="molecule type" value="Genomic_DNA"/>
</dbReference>
<gene>
    <name evidence="2" type="ORF">PIIN_06967</name>
</gene>
<dbReference type="AlphaFoldDB" id="G4TNW9"/>
<reference evidence="2 3" key="1">
    <citation type="journal article" date="2011" name="PLoS Pathog.">
        <title>Endophytic Life Strategies Decoded by Genome and Transcriptome Analyses of the Mutualistic Root Symbiont Piriformospora indica.</title>
        <authorList>
            <person name="Zuccaro A."/>
            <person name="Lahrmann U."/>
            <person name="Guldener U."/>
            <person name="Langen G."/>
            <person name="Pfiffi S."/>
            <person name="Biedenkopf D."/>
            <person name="Wong P."/>
            <person name="Samans B."/>
            <person name="Grimm C."/>
            <person name="Basiewicz M."/>
            <person name="Murat C."/>
            <person name="Martin F."/>
            <person name="Kogel K.H."/>
        </authorList>
    </citation>
    <scope>NUCLEOTIDE SEQUENCE [LARGE SCALE GENOMIC DNA]</scope>
    <source>
        <strain evidence="2 3">DSM 11827</strain>
    </source>
</reference>
<organism evidence="2 3">
    <name type="scientific">Serendipita indica (strain DSM 11827)</name>
    <name type="common">Root endophyte fungus</name>
    <name type="synonym">Piriformospora indica</name>
    <dbReference type="NCBI Taxonomy" id="1109443"/>
    <lineage>
        <taxon>Eukaryota</taxon>
        <taxon>Fungi</taxon>
        <taxon>Dikarya</taxon>
        <taxon>Basidiomycota</taxon>
        <taxon>Agaricomycotina</taxon>
        <taxon>Agaricomycetes</taxon>
        <taxon>Sebacinales</taxon>
        <taxon>Serendipitaceae</taxon>
        <taxon>Serendipita</taxon>
    </lineage>
</organism>
<feature type="compositionally biased region" description="Low complexity" evidence="1">
    <location>
        <begin position="55"/>
        <end position="75"/>
    </location>
</feature>
<accession>G4TNW9</accession>
<dbReference type="InParanoid" id="G4TNW9"/>
<feature type="compositionally biased region" description="Acidic residues" evidence="1">
    <location>
        <begin position="117"/>
        <end position="137"/>
    </location>
</feature>
<keyword evidence="3" id="KW-1185">Reference proteome</keyword>
<dbReference type="OrthoDB" id="3295674at2759"/>
<feature type="compositionally biased region" description="Gly residues" evidence="1">
    <location>
        <begin position="94"/>
        <end position="103"/>
    </location>
</feature>
<evidence type="ECO:0000256" key="1">
    <source>
        <dbReference type="SAM" id="MobiDB-lite"/>
    </source>
</evidence>
<feature type="region of interest" description="Disordered" evidence="1">
    <location>
        <begin position="1"/>
        <end position="144"/>
    </location>
</feature>
<comment type="caution">
    <text evidence="2">The sequence shown here is derived from an EMBL/GenBank/DDBJ whole genome shotgun (WGS) entry which is preliminary data.</text>
</comment>
<evidence type="ECO:0000313" key="3">
    <source>
        <dbReference type="Proteomes" id="UP000007148"/>
    </source>
</evidence>
<dbReference type="Proteomes" id="UP000007148">
    <property type="component" value="Unassembled WGS sequence"/>
</dbReference>
<proteinExistence type="predicted"/>